<evidence type="ECO:0000256" key="4">
    <source>
        <dbReference type="ARBA" id="ARBA00022448"/>
    </source>
</evidence>
<dbReference type="OrthoDB" id="1661054at2759"/>
<dbReference type="PANTHER" id="PTHR21311">
    <property type="entry name" value="CONSERVED OLIGOMERIC GOLGI COMPLEX COMPONENT 8"/>
    <property type="match status" value="1"/>
</dbReference>
<dbReference type="GeneID" id="23563751"/>
<dbReference type="GO" id="GO:0015031">
    <property type="term" value="P:protein transport"/>
    <property type="evidence" value="ECO:0007669"/>
    <property type="project" value="UniProtKB-KW"/>
</dbReference>
<accession>A0A0D1C4U4</accession>
<dbReference type="STRING" id="237631.A0A0D1C4U4"/>
<dbReference type="InParanoid" id="A0A0D1C4U4"/>
<feature type="compositionally biased region" description="Polar residues" evidence="9">
    <location>
        <begin position="1005"/>
        <end position="1024"/>
    </location>
</feature>
<dbReference type="Pfam" id="PF04124">
    <property type="entry name" value="Dor1"/>
    <property type="match status" value="1"/>
</dbReference>
<feature type="compositionally biased region" description="Polar residues" evidence="9">
    <location>
        <begin position="1044"/>
        <end position="1062"/>
    </location>
</feature>
<keyword evidence="5" id="KW-0653">Protein transport</keyword>
<feature type="compositionally biased region" description="Low complexity" evidence="9">
    <location>
        <begin position="985"/>
        <end position="995"/>
    </location>
</feature>
<dbReference type="CDD" id="cd22265">
    <property type="entry name" value="UDM1_RNF168"/>
    <property type="match status" value="1"/>
</dbReference>
<sequence length="1121" mass="122313">MIPMPAATLAVDSALPASLISLIQNAALTAEPPISPDALADKQVASYIRSLSNFTLPDLRTQPQQLQSKSEALHQQLSDLCISQTRAFIHIHQAEQQFGPSLDTFASHLDDLINRTLPELQAAAAAFVTTSQPVLAERERIQNVADQYEHGHLSDLLEIPPLIHTCVKAGHHSDAIQLAKHLVDLLRAAETDAATITADAAFSTSRSDTTHGQRNTYLSLLIEALWHLAAMKADLISSFSKPGLKLPAALKSVAVLRSLTQFEALLPTLADWHLVDSHDRVPLLSMSENQLCLSFLKARIRSLHSALDTMGSPSSLSSQAFLRRYIDLWREELADSLGMAFALFIDDTSPTAQVRSSNGAVANMVTPAYLISSFATSGLERLRETISAQLVAFAQPIQSSSSASYGSANSLETLAENLSYLHTQLSYASASLARFGFDFGTLLCAPFGSSAITPSTASLGLIEATWLNALTCSLDRAFSPMHQQLDKLTNEASLPSRWLVSPQLPLSALQDMYRVCEDNADPSYDDLSQPNIELVDYPPFGKLLNRLLEWINALQVFPPISLAPSLLQNLDRHFARASQRLFEEIPEIIAQLAIETSNDDHVLVDAEAQALLQHFDEQPEAKRTLQTQLLRDRENAMLIKAIRMWRSSVVDWTMNVVASQIFDVASNSRKGSLAPGEIDAVWQKAKQWIDGTQSRIVQSDKQRRSEANLRRKAVQEAQAQAKLKADQEARRKAEEEARLKAEEEARLKAEEEARLKAEEEARIKAEEETRLKAEEEARLKAEEEARLKAEEEARLKAEEEARLKAEEEARLKAEEEAEAKEAARLKAEEEERLKADEMERLKAEAKSATAKDEAARVETAEEARIKAEEEAKVAAQEEAKGLKAKVILDEGAGTIAEDETRSKAVQDAQSVEIGPNIPFVDAETQAAPLKKKDDENSGNSSVAEAATEAAPKTVEQSAPSAASAAKKFSLAEKLRQRKEERDRAAAAAASSTAVSEAKEAAPAQDESSLSTSVVPANESSNSIIKTAHDDNLPSRSEDNHKTSDNSAAPATTEGSNLPTSTADPSDRDEGDYDDEHDDDAAAEEDDSGANTPVTPSTPNPEVTSGSTSAGKKNRKKKKKKK</sequence>
<dbReference type="OMA" id="RYIDLWR"/>
<dbReference type="GO" id="GO:0000139">
    <property type="term" value="C:Golgi membrane"/>
    <property type="evidence" value="ECO:0007669"/>
    <property type="project" value="UniProtKB-SubCell"/>
</dbReference>
<gene>
    <name evidence="10" type="ORF">UMAG_03238</name>
</gene>
<evidence type="ECO:0000256" key="5">
    <source>
        <dbReference type="ARBA" id="ARBA00022927"/>
    </source>
</evidence>
<protein>
    <recommendedName>
        <fullName evidence="3">Conserved oligomeric Golgi complex subunit 8</fullName>
    </recommendedName>
    <alternativeName>
        <fullName evidence="8">Component of oligomeric Golgi complex 8</fullName>
    </alternativeName>
</protein>
<feature type="region of interest" description="Disordered" evidence="9">
    <location>
        <begin position="752"/>
        <end position="776"/>
    </location>
</feature>
<evidence type="ECO:0000313" key="11">
    <source>
        <dbReference type="Proteomes" id="UP000000561"/>
    </source>
</evidence>
<keyword evidence="6" id="KW-0333">Golgi apparatus</keyword>
<dbReference type="Proteomes" id="UP000000561">
    <property type="component" value="Chromosome 8"/>
</dbReference>
<reference evidence="10 11" key="1">
    <citation type="journal article" date="2006" name="Nature">
        <title>Insights from the genome of the biotrophic fungal plant pathogen Ustilago maydis.</title>
        <authorList>
            <person name="Kamper J."/>
            <person name="Kahmann R."/>
            <person name="Bolker M."/>
            <person name="Ma L.J."/>
            <person name="Brefort T."/>
            <person name="Saville B.J."/>
            <person name="Banuett F."/>
            <person name="Kronstad J.W."/>
            <person name="Gold S.E."/>
            <person name="Muller O."/>
            <person name="Perlin M.H."/>
            <person name="Wosten H.A."/>
            <person name="de Vries R."/>
            <person name="Ruiz-Herrera J."/>
            <person name="Reynaga-Pena C.G."/>
            <person name="Snetselaar K."/>
            <person name="McCann M."/>
            <person name="Perez-Martin J."/>
            <person name="Feldbrugge M."/>
            <person name="Basse C.W."/>
            <person name="Steinberg G."/>
            <person name="Ibeas J.I."/>
            <person name="Holloman W."/>
            <person name="Guzman P."/>
            <person name="Farman M."/>
            <person name="Stajich J.E."/>
            <person name="Sentandreu R."/>
            <person name="Gonzalez-Prieto J.M."/>
            <person name="Kennell J.C."/>
            <person name="Molina L."/>
            <person name="Schirawski J."/>
            <person name="Mendoza-Mendoza A."/>
            <person name="Greilinger D."/>
            <person name="Munch K."/>
            <person name="Rossel N."/>
            <person name="Scherer M."/>
            <person name="Vranes M."/>
            <person name="Ladendorf O."/>
            <person name="Vincon V."/>
            <person name="Fuchs U."/>
            <person name="Sandrock B."/>
            <person name="Meng S."/>
            <person name="Ho E.C."/>
            <person name="Cahill M.J."/>
            <person name="Boyce K.J."/>
            <person name="Klose J."/>
            <person name="Klosterman S.J."/>
            <person name="Deelstra H.J."/>
            <person name="Ortiz-Castellanos L."/>
            <person name="Li W."/>
            <person name="Sanchez-Alonso P."/>
            <person name="Schreier P.H."/>
            <person name="Hauser-Hahn I."/>
            <person name="Vaupel M."/>
            <person name="Koopmann E."/>
            <person name="Friedrich G."/>
            <person name="Voss H."/>
            <person name="Schluter T."/>
            <person name="Margolis J."/>
            <person name="Platt D."/>
            <person name="Swimmer C."/>
            <person name="Gnirke A."/>
            <person name="Chen F."/>
            <person name="Vysotskaia V."/>
            <person name="Mannhaupt G."/>
            <person name="Guldener U."/>
            <person name="Munsterkotter M."/>
            <person name="Haase D."/>
            <person name="Oesterheld M."/>
            <person name="Mewes H.W."/>
            <person name="Mauceli E.W."/>
            <person name="DeCaprio D."/>
            <person name="Wade C.M."/>
            <person name="Butler J."/>
            <person name="Young S."/>
            <person name="Jaffe D.B."/>
            <person name="Calvo S."/>
            <person name="Nusbaum C."/>
            <person name="Galagan J."/>
            <person name="Birren B.W."/>
        </authorList>
    </citation>
    <scope>NUCLEOTIDE SEQUENCE [LARGE SCALE GENOMIC DNA]</scope>
    <source>
        <strain evidence="11">DSM 14603 / FGSC 9021 / UM521</strain>
    </source>
</reference>
<evidence type="ECO:0000256" key="2">
    <source>
        <dbReference type="ARBA" id="ARBA00006419"/>
    </source>
</evidence>
<proteinExistence type="inferred from homology"/>
<feature type="compositionally biased region" description="Low complexity" evidence="9">
    <location>
        <begin position="957"/>
        <end position="968"/>
    </location>
</feature>
<evidence type="ECO:0000256" key="3">
    <source>
        <dbReference type="ARBA" id="ARBA00020983"/>
    </source>
</evidence>
<evidence type="ECO:0000256" key="8">
    <source>
        <dbReference type="ARBA" id="ARBA00031347"/>
    </source>
</evidence>
<evidence type="ECO:0000256" key="6">
    <source>
        <dbReference type="ARBA" id="ARBA00023034"/>
    </source>
</evidence>
<evidence type="ECO:0000256" key="9">
    <source>
        <dbReference type="SAM" id="MobiDB-lite"/>
    </source>
</evidence>
<dbReference type="EMBL" id="CM003147">
    <property type="protein sequence ID" value="KIS68667.1"/>
    <property type="molecule type" value="Genomic_DNA"/>
</dbReference>
<comment type="subcellular location">
    <subcellularLocation>
        <location evidence="1">Golgi apparatus membrane</location>
        <topology evidence="1">Peripheral membrane protein</topology>
    </subcellularLocation>
</comment>
<feature type="compositionally biased region" description="Polar residues" evidence="9">
    <location>
        <begin position="1088"/>
        <end position="1110"/>
    </location>
</feature>
<feature type="compositionally biased region" description="Basic and acidic residues" evidence="9">
    <location>
        <begin position="1026"/>
        <end position="1043"/>
    </location>
</feature>
<keyword evidence="7" id="KW-0472">Membrane</keyword>
<feature type="compositionally biased region" description="Basic and acidic residues" evidence="9">
    <location>
        <begin position="969"/>
        <end position="984"/>
    </location>
</feature>
<dbReference type="KEGG" id="uma:UMAG_03238"/>
<keyword evidence="11" id="KW-1185">Reference proteome</keyword>
<dbReference type="AlphaFoldDB" id="A0A0D1C4U4"/>
<comment type="similarity">
    <text evidence="2">Belongs to the COG8 family.</text>
</comment>
<dbReference type="GO" id="GO:0006891">
    <property type="term" value="P:intra-Golgi vesicle-mediated transport"/>
    <property type="evidence" value="ECO:0000318"/>
    <property type="project" value="GO_Central"/>
</dbReference>
<dbReference type="GO" id="GO:0017119">
    <property type="term" value="C:Golgi transport complex"/>
    <property type="evidence" value="ECO:0000318"/>
    <property type="project" value="GO_Central"/>
</dbReference>
<evidence type="ECO:0000256" key="7">
    <source>
        <dbReference type="ARBA" id="ARBA00023136"/>
    </source>
</evidence>
<evidence type="ECO:0000313" key="10">
    <source>
        <dbReference type="EMBL" id="KIS68667.1"/>
    </source>
</evidence>
<dbReference type="VEuPathDB" id="FungiDB:UMAG_03238"/>
<dbReference type="PANTHER" id="PTHR21311:SF0">
    <property type="entry name" value="CONSERVED OLIGOMERIC GOLGI COMPLEX SUBUNIT 8"/>
    <property type="match status" value="1"/>
</dbReference>
<name>A0A0D1C4U4_MYCMD</name>
<organism evidence="10 11">
    <name type="scientific">Mycosarcoma maydis</name>
    <name type="common">Corn smut fungus</name>
    <name type="synonym">Ustilago maydis</name>
    <dbReference type="NCBI Taxonomy" id="5270"/>
    <lineage>
        <taxon>Eukaryota</taxon>
        <taxon>Fungi</taxon>
        <taxon>Dikarya</taxon>
        <taxon>Basidiomycota</taxon>
        <taxon>Ustilaginomycotina</taxon>
        <taxon>Ustilaginomycetes</taxon>
        <taxon>Ustilaginales</taxon>
        <taxon>Ustilaginaceae</taxon>
        <taxon>Mycosarcoma</taxon>
    </lineage>
</organism>
<feature type="compositionally biased region" description="Acidic residues" evidence="9">
    <location>
        <begin position="1066"/>
        <end position="1087"/>
    </location>
</feature>
<dbReference type="eggNOG" id="KOG2069">
    <property type="taxonomic scope" value="Eukaryota"/>
</dbReference>
<feature type="compositionally biased region" description="Basic residues" evidence="9">
    <location>
        <begin position="1111"/>
        <end position="1121"/>
    </location>
</feature>
<keyword evidence="4" id="KW-0813">Transport</keyword>
<feature type="region of interest" description="Disordered" evidence="9">
    <location>
        <begin position="892"/>
        <end position="1121"/>
    </location>
</feature>
<feature type="region of interest" description="Disordered" evidence="9">
    <location>
        <begin position="807"/>
        <end position="855"/>
    </location>
</feature>
<dbReference type="InterPro" id="IPR007255">
    <property type="entry name" value="COG8"/>
</dbReference>
<dbReference type="RefSeq" id="XP_011389663.1">
    <property type="nucleotide sequence ID" value="XM_011391361.1"/>
</dbReference>
<evidence type="ECO:0000256" key="1">
    <source>
        <dbReference type="ARBA" id="ARBA00004395"/>
    </source>
</evidence>